<evidence type="ECO:0000313" key="4">
    <source>
        <dbReference type="Proteomes" id="UP000094067"/>
    </source>
</evidence>
<dbReference type="CDD" id="cd00077">
    <property type="entry name" value="HDc"/>
    <property type="match status" value="1"/>
</dbReference>
<dbReference type="RefSeq" id="WP_069154431.1">
    <property type="nucleotide sequence ID" value="NZ_DBFYTW010000083.1"/>
</dbReference>
<feature type="domain" description="HD/PDEase" evidence="1">
    <location>
        <begin position="29"/>
        <end position="105"/>
    </location>
</feature>
<dbReference type="Gene3D" id="1.10.3210.10">
    <property type="entry name" value="Hypothetical protein af1432"/>
    <property type="match status" value="1"/>
</dbReference>
<accession>A0A1E3A741</accession>
<organism evidence="2 4">
    <name type="scientific">Eisenbergiella tayi</name>
    <dbReference type="NCBI Taxonomy" id="1432052"/>
    <lineage>
        <taxon>Bacteria</taxon>
        <taxon>Bacillati</taxon>
        <taxon>Bacillota</taxon>
        <taxon>Clostridia</taxon>
        <taxon>Lachnospirales</taxon>
        <taxon>Lachnospiraceae</taxon>
        <taxon>Eisenbergiella</taxon>
    </lineage>
</organism>
<dbReference type="InterPro" id="IPR003607">
    <property type="entry name" value="HD/PDEase_dom"/>
</dbReference>
<dbReference type="AlphaFoldDB" id="A0A1E3A741"/>
<dbReference type="SUPFAM" id="SSF109604">
    <property type="entry name" value="HD-domain/PDEase-like"/>
    <property type="match status" value="1"/>
</dbReference>
<gene>
    <name evidence="2" type="ORF">BEI61_05015</name>
    <name evidence="3" type="ORF">BEI63_07785</name>
</gene>
<protein>
    <submittedName>
        <fullName evidence="2">HD domain protein</fullName>
    </submittedName>
</protein>
<dbReference type="SMART" id="SM00471">
    <property type="entry name" value="HDc"/>
    <property type="match status" value="1"/>
</dbReference>
<keyword evidence="5" id="KW-1185">Reference proteome</keyword>
<dbReference type="Proteomes" id="UP000094869">
    <property type="component" value="Unassembled WGS sequence"/>
</dbReference>
<reference evidence="2 4" key="1">
    <citation type="submission" date="2016-07" db="EMBL/GenBank/DDBJ databases">
        <title>Characterization of isolates of Eisenbergiella tayi derived from blood cultures, using whole genome sequencing.</title>
        <authorList>
            <person name="Burdz T."/>
            <person name="Wiebe D."/>
            <person name="Huynh C."/>
            <person name="Bernard K."/>
        </authorList>
    </citation>
    <scope>NUCLEOTIDE SEQUENCE [LARGE SCALE GENOMIC DNA]</scope>
    <source>
        <strain evidence="2 4">NML 110608</strain>
    </source>
</reference>
<evidence type="ECO:0000259" key="1">
    <source>
        <dbReference type="SMART" id="SM00471"/>
    </source>
</evidence>
<evidence type="ECO:0000313" key="2">
    <source>
        <dbReference type="EMBL" id="ODM04211.1"/>
    </source>
</evidence>
<sequence>MDRINGIIRNACYQECLQKNRAHEETRIFCRHDMAHFLDVARLAWIENLERGSGIDRELVYAAALLHDCGRYRQYEDAVPHEQASGELAAGILEACGFTPEEKEEILAAILRHRDKEMAEERGLSGLIYRADKQSRSCFACPAEGECDWSREKKNLLLRM</sequence>
<dbReference type="EMBL" id="MCGH01000003">
    <property type="protein sequence ID" value="ODM04211.1"/>
    <property type="molecule type" value="Genomic_DNA"/>
</dbReference>
<reference evidence="3 5" key="2">
    <citation type="submission" date="2016-08" db="EMBL/GenBank/DDBJ databases">
        <title>Characterization of Isolates of Eisenbergiella tayi Derived from Blood Cultures, Using Whole Genome Sequencing.</title>
        <authorList>
            <person name="Bernier A.-M."/>
            <person name="Burdz T."/>
            <person name="Wiebe D."/>
            <person name="Bernard K."/>
        </authorList>
    </citation>
    <scope>NUCLEOTIDE SEQUENCE [LARGE SCALE GENOMIC DNA]</scope>
    <source>
        <strain evidence="3 5">NML120146</strain>
    </source>
</reference>
<comment type="caution">
    <text evidence="2">The sequence shown here is derived from an EMBL/GenBank/DDBJ whole genome shotgun (WGS) entry which is preliminary data.</text>
</comment>
<name>A0A1E3A741_9FIRM</name>
<dbReference type="Pfam" id="PF01966">
    <property type="entry name" value="HD"/>
    <property type="match status" value="1"/>
</dbReference>
<dbReference type="Proteomes" id="UP000094067">
    <property type="component" value="Unassembled WGS sequence"/>
</dbReference>
<evidence type="ECO:0000313" key="5">
    <source>
        <dbReference type="Proteomes" id="UP000094869"/>
    </source>
</evidence>
<dbReference type="InterPro" id="IPR006674">
    <property type="entry name" value="HD_domain"/>
</dbReference>
<dbReference type="EMBL" id="MEHD01000019">
    <property type="protein sequence ID" value="ODR58410.1"/>
    <property type="molecule type" value="Genomic_DNA"/>
</dbReference>
<proteinExistence type="predicted"/>
<evidence type="ECO:0000313" key="3">
    <source>
        <dbReference type="EMBL" id="ODR58410.1"/>
    </source>
</evidence>